<proteinExistence type="predicted"/>
<feature type="region of interest" description="Disordered" evidence="1">
    <location>
        <begin position="199"/>
        <end position="221"/>
    </location>
</feature>
<accession>K0RSH7</accession>
<sequence length="249" mass="26670">SGANPHRVSNKTEKDTVAVARQGNRFGAFGARGRSSSLLDTKGVTHIGHQRTLDSPKIDLLQHRLDWSGSKEARTLEEIGNTIPSTSCASSRRSFFTPTVGVKSMSRATSFIGVVGPIESGVAAWESSMGPCPTAPNGRWSPPTSFRSIGASTSDGPCPSQAQKPALTSVTTVLFLRPRGRKLVVGTKLAFQLGMNLDFGNGQETSQSDETSGQNSDTAARRFQRMTVDEFLSKKGFGRKAHPPRARPP</sequence>
<evidence type="ECO:0000256" key="1">
    <source>
        <dbReference type="SAM" id="MobiDB-lite"/>
    </source>
</evidence>
<comment type="caution">
    <text evidence="2">The sequence shown here is derived from an EMBL/GenBank/DDBJ whole genome shotgun (WGS) entry which is preliminary data.</text>
</comment>
<feature type="compositionally biased region" description="Polar residues" evidence="1">
    <location>
        <begin position="202"/>
        <end position="218"/>
    </location>
</feature>
<organism evidence="2 3">
    <name type="scientific">Thalassiosira oceanica</name>
    <name type="common">Marine diatom</name>
    <dbReference type="NCBI Taxonomy" id="159749"/>
    <lineage>
        <taxon>Eukaryota</taxon>
        <taxon>Sar</taxon>
        <taxon>Stramenopiles</taxon>
        <taxon>Ochrophyta</taxon>
        <taxon>Bacillariophyta</taxon>
        <taxon>Coscinodiscophyceae</taxon>
        <taxon>Thalassiosirophycidae</taxon>
        <taxon>Thalassiosirales</taxon>
        <taxon>Thalassiosiraceae</taxon>
        <taxon>Thalassiosira</taxon>
    </lineage>
</organism>
<keyword evidence="3" id="KW-1185">Reference proteome</keyword>
<dbReference type="EMBL" id="AGNL01034367">
    <property type="protein sequence ID" value="EJK55294.1"/>
    <property type="molecule type" value="Genomic_DNA"/>
</dbReference>
<evidence type="ECO:0000313" key="3">
    <source>
        <dbReference type="Proteomes" id="UP000266841"/>
    </source>
</evidence>
<name>K0RSH7_THAOC</name>
<gene>
    <name evidence="2" type="ORF">THAOC_24987</name>
</gene>
<evidence type="ECO:0000313" key="2">
    <source>
        <dbReference type="EMBL" id="EJK55294.1"/>
    </source>
</evidence>
<reference evidence="2 3" key="1">
    <citation type="journal article" date="2012" name="Genome Biol.">
        <title>Genome and low-iron response of an oceanic diatom adapted to chronic iron limitation.</title>
        <authorList>
            <person name="Lommer M."/>
            <person name="Specht M."/>
            <person name="Roy A.S."/>
            <person name="Kraemer L."/>
            <person name="Andreson R."/>
            <person name="Gutowska M.A."/>
            <person name="Wolf J."/>
            <person name="Bergner S.V."/>
            <person name="Schilhabel M.B."/>
            <person name="Klostermeier U.C."/>
            <person name="Beiko R.G."/>
            <person name="Rosenstiel P."/>
            <person name="Hippler M."/>
            <person name="Laroche J."/>
        </authorList>
    </citation>
    <scope>NUCLEOTIDE SEQUENCE [LARGE SCALE GENOMIC DNA]</scope>
    <source>
        <strain evidence="2 3">CCMP1005</strain>
    </source>
</reference>
<protein>
    <submittedName>
        <fullName evidence="2">Uncharacterized protein</fullName>
    </submittedName>
</protein>
<dbReference type="Proteomes" id="UP000266841">
    <property type="component" value="Unassembled WGS sequence"/>
</dbReference>
<dbReference type="AlphaFoldDB" id="K0RSH7"/>
<feature type="non-terminal residue" evidence="2">
    <location>
        <position position="1"/>
    </location>
</feature>